<reference evidence="4" key="1">
    <citation type="journal article" date="2011" name="Genetics">
        <title>Massive changes in genome architecture accompany the transition to self-fertility in the filamentous fungus Neurospora tetrasperma.</title>
        <authorList>
            <person name="Ellison C.E."/>
            <person name="Stajich J.E."/>
            <person name="Jacobson D.J."/>
            <person name="Natvig D.O."/>
            <person name="Lapidus A."/>
            <person name="Foster B."/>
            <person name="Aerts A."/>
            <person name="Riley R."/>
            <person name="Lindquist E.A."/>
            <person name="Grigoriev I.V."/>
            <person name="Taylor J.W."/>
        </authorList>
    </citation>
    <scope>NUCLEOTIDE SEQUENCE [LARGE SCALE GENOMIC DNA]</scope>
    <source>
        <strain evidence="4">FGSC 2508 / P0657</strain>
    </source>
</reference>
<organism evidence="3 4">
    <name type="scientific">Neurospora tetrasperma (strain FGSC 2508 / ATCC MYA-4615 / P0657)</name>
    <dbReference type="NCBI Taxonomy" id="510951"/>
    <lineage>
        <taxon>Eukaryota</taxon>
        <taxon>Fungi</taxon>
        <taxon>Dikarya</taxon>
        <taxon>Ascomycota</taxon>
        <taxon>Pezizomycotina</taxon>
        <taxon>Sordariomycetes</taxon>
        <taxon>Sordariomycetidae</taxon>
        <taxon>Sordariales</taxon>
        <taxon>Sordariaceae</taxon>
        <taxon>Neurospora</taxon>
    </lineage>
</organism>
<dbReference type="Proteomes" id="UP000008065">
    <property type="component" value="Unassembled WGS sequence"/>
</dbReference>
<gene>
    <name evidence="3" type="ORF">NEUTE1DRAFT_121485</name>
</gene>
<sequence>MTPPGRKIVAAHLADHEHDENRGLKGYVKATDYALPYMSQWSRINDEDVKSELLRHINCGYLSTHGIPPTLLALKQHAQSLCALIQLLQPDVKVAEIQVDGAPFASSDFAQGGSKGKGTTSASSADDDLAMKFELNSAFDFLNDLRTPYHTDDIYHHKPLVSLINEVRGRNEVYGTDYHCPLTQIQHYSPPVTSNTTTGQENQPRELRPYSNLQNLLIHTNSCLERLDHEYTATGGLLSVLPTDAAHDTEELQHARTTLLGQWLLFTQHLVARMHELERSYGNALDALAGEAAIPHQVLSKLGPDGRTGRVVAYPQDQYILVNSGEDVYEYIHSLLDKREAVLQAKERVWRKNGAVGEEMWHKNPQTGAGADNGTDDNNNNNSLFDQMEKVDGDLIGAYFSRGIVQVDVTTRYYRLANSGRSVLFVVPAHAVHPGVEHTRLLETQPTIMATVQPRYPPRASELEMKYNRKLREASKIQQENLDLHSEMGSQKEQIRTLKAEMERLSHTRDALLNGLGKGEVEAKKEAETLRKRAEKAERLVRELKERKKEMQSKVSKLTKQRDSLMLAVDEASDAEFDMNVSWGE</sequence>
<evidence type="ECO:0000313" key="4">
    <source>
        <dbReference type="Proteomes" id="UP000008065"/>
    </source>
</evidence>
<feature type="compositionally biased region" description="Low complexity" evidence="2">
    <location>
        <begin position="367"/>
        <end position="382"/>
    </location>
</feature>
<dbReference type="AlphaFoldDB" id="F8MI83"/>
<dbReference type="OrthoDB" id="5413531at2759"/>
<dbReference type="GeneID" id="20824132"/>
<protein>
    <submittedName>
        <fullName evidence="3">Uncharacterized protein</fullName>
    </submittedName>
</protein>
<dbReference type="HOGENOM" id="CLU_027503_1_0_1"/>
<accession>F8MI83</accession>
<evidence type="ECO:0000256" key="2">
    <source>
        <dbReference type="SAM" id="MobiDB-lite"/>
    </source>
</evidence>
<keyword evidence="1" id="KW-0175">Coiled coil</keyword>
<dbReference type="KEGG" id="nte:NEUTE1DRAFT121485"/>
<keyword evidence="4" id="KW-1185">Reference proteome</keyword>
<name>F8MI83_NEUT8</name>
<feature type="coiled-coil region" evidence="1">
    <location>
        <begin position="460"/>
        <end position="568"/>
    </location>
</feature>
<evidence type="ECO:0000256" key="1">
    <source>
        <dbReference type="SAM" id="Coils"/>
    </source>
</evidence>
<proteinExistence type="predicted"/>
<evidence type="ECO:0000313" key="3">
    <source>
        <dbReference type="EMBL" id="EGO59737.1"/>
    </source>
</evidence>
<dbReference type="EMBL" id="GL891303">
    <property type="protein sequence ID" value="EGO59737.1"/>
    <property type="molecule type" value="Genomic_DNA"/>
</dbReference>
<dbReference type="RefSeq" id="XP_009849943.1">
    <property type="nucleotide sequence ID" value="XM_009851641.1"/>
</dbReference>
<dbReference type="VEuPathDB" id="FungiDB:NEUTE1DRAFT_121485"/>
<feature type="region of interest" description="Disordered" evidence="2">
    <location>
        <begin position="361"/>
        <end position="384"/>
    </location>
</feature>